<dbReference type="InterPro" id="IPR036208">
    <property type="entry name" value="VHL_sf"/>
</dbReference>
<dbReference type="GO" id="GO:0006508">
    <property type="term" value="P:proteolysis"/>
    <property type="evidence" value="ECO:0007669"/>
    <property type="project" value="InterPro"/>
</dbReference>
<gene>
    <name evidence="4" type="ORF">CCALI_02910</name>
</gene>
<dbReference type="InterPro" id="IPR037140">
    <property type="entry name" value="VHL_beta_dom_sf"/>
</dbReference>
<dbReference type="InterPro" id="IPR029058">
    <property type="entry name" value="AB_hydrolase_fold"/>
</dbReference>
<feature type="domain" description="Dipeptidylpeptidase IV N-terminal" evidence="3">
    <location>
        <begin position="204"/>
        <end position="456"/>
    </location>
</feature>
<accession>S0EYF4</accession>
<dbReference type="PATRIC" id="fig|1303518.3.peg.3015"/>
<keyword evidence="4" id="KW-0378">Hydrolase</keyword>
<dbReference type="PANTHER" id="PTHR11731:SF118">
    <property type="entry name" value="BLR1971 PROTEIN"/>
    <property type="match status" value="1"/>
</dbReference>
<dbReference type="GO" id="GO:0004177">
    <property type="term" value="F:aminopeptidase activity"/>
    <property type="evidence" value="ECO:0007669"/>
    <property type="project" value="UniProtKB-KW"/>
</dbReference>
<feature type="chain" id="PRO_5012926541" evidence="1">
    <location>
        <begin position="16"/>
        <end position="835"/>
    </location>
</feature>
<dbReference type="SUPFAM" id="SSF49468">
    <property type="entry name" value="VHL"/>
    <property type="match status" value="1"/>
</dbReference>
<keyword evidence="5" id="KW-1185">Reference proteome</keyword>
<keyword evidence="4" id="KW-0645">Protease</keyword>
<dbReference type="GO" id="GO:0008236">
    <property type="term" value="F:serine-type peptidase activity"/>
    <property type="evidence" value="ECO:0007669"/>
    <property type="project" value="InterPro"/>
</dbReference>
<dbReference type="Pfam" id="PF00930">
    <property type="entry name" value="DPPIV_N"/>
    <property type="match status" value="1"/>
</dbReference>
<dbReference type="InterPro" id="IPR002469">
    <property type="entry name" value="Peptidase_S9B_N"/>
</dbReference>
<evidence type="ECO:0000256" key="1">
    <source>
        <dbReference type="SAM" id="SignalP"/>
    </source>
</evidence>
<dbReference type="InParanoid" id="S0EYF4"/>
<dbReference type="AlphaFoldDB" id="S0EYF4"/>
<protein>
    <submittedName>
        <fullName evidence="4">Dipeptidyl aminopeptidases/acylaminoacyl-peptidases</fullName>
    </submittedName>
</protein>
<dbReference type="InterPro" id="IPR050278">
    <property type="entry name" value="Serine_Prot_S9B/DPPIV"/>
</dbReference>
<proteinExistence type="predicted"/>
<evidence type="ECO:0000313" key="5">
    <source>
        <dbReference type="Proteomes" id="UP000014227"/>
    </source>
</evidence>
<keyword evidence="4" id="KW-0031">Aminopeptidase</keyword>
<name>S0EYF4_CHTCT</name>
<dbReference type="STRING" id="454171.CP488_01178"/>
<dbReference type="OrthoDB" id="9812921at2"/>
<evidence type="ECO:0000313" key="4">
    <source>
        <dbReference type="EMBL" id="CCW36695.1"/>
    </source>
</evidence>
<reference evidence="5" key="1">
    <citation type="submission" date="2013-03" db="EMBL/GenBank/DDBJ databases">
        <title>Genome sequence of Chthonomonas calidirosea, the first sequenced genome from the Armatimonadetes phylum (formally candidate division OP10).</title>
        <authorList>
            <person name="Lee K.C.Y."/>
            <person name="Morgan X.C."/>
            <person name="Dunfield P.F."/>
            <person name="Tamas I."/>
            <person name="Houghton K.M."/>
            <person name="Vyssotski M."/>
            <person name="Ryan J.L.J."/>
            <person name="Lagutin K."/>
            <person name="McDonald I.R."/>
            <person name="Stott M.B."/>
        </authorList>
    </citation>
    <scope>NUCLEOTIDE SEQUENCE [LARGE SCALE GENOMIC DNA]</scope>
    <source>
        <strain evidence="5">DSM 23976 / ICMP 18418 / T49</strain>
    </source>
</reference>
<dbReference type="SUPFAM" id="SSF82171">
    <property type="entry name" value="DPP6 N-terminal domain-like"/>
    <property type="match status" value="1"/>
</dbReference>
<dbReference type="RefSeq" id="WP_016484199.1">
    <property type="nucleotide sequence ID" value="NC_021487.1"/>
</dbReference>
<dbReference type="Gene3D" id="2.140.10.30">
    <property type="entry name" value="Dipeptidylpeptidase IV, N-terminal domain"/>
    <property type="match status" value="1"/>
</dbReference>
<dbReference type="HOGENOM" id="CLU_006105_3_1_0"/>
<dbReference type="eggNOG" id="COG1506">
    <property type="taxonomic scope" value="Bacteria"/>
</dbReference>
<keyword evidence="1" id="KW-0732">Signal</keyword>
<dbReference type="PANTHER" id="PTHR11731">
    <property type="entry name" value="PROTEASE FAMILY S9B,C DIPEPTIDYL-PEPTIDASE IV-RELATED"/>
    <property type="match status" value="1"/>
</dbReference>
<dbReference type="Pfam" id="PF00326">
    <property type="entry name" value="Peptidase_S9"/>
    <property type="match status" value="1"/>
</dbReference>
<feature type="signal peptide" evidence="1">
    <location>
        <begin position="1"/>
        <end position="15"/>
    </location>
</feature>
<evidence type="ECO:0000259" key="3">
    <source>
        <dbReference type="Pfam" id="PF00930"/>
    </source>
</evidence>
<dbReference type="Gene3D" id="2.60.40.780">
    <property type="entry name" value="von Hippel-Lindau disease tumour suppressor, beta domain"/>
    <property type="match status" value="1"/>
</dbReference>
<dbReference type="SUPFAM" id="SSF53474">
    <property type="entry name" value="alpha/beta-Hydrolases"/>
    <property type="match status" value="1"/>
</dbReference>
<dbReference type="Proteomes" id="UP000014227">
    <property type="component" value="Chromosome I"/>
</dbReference>
<dbReference type="eggNOG" id="COG0823">
    <property type="taxonomic scope" value="Bacteria"/>
</dbReference>
<dbReference type="Gene3D" id="3.40.50.1820">
    <property type="entry name" value="alpha/beta hydrolase"/>
    <property type="match status" value="1"/>
</dbReference>
<sequence>MALPWLIFLLWPPFAAPLLTHSCPSSPPSSANTMLPAYQRAAQFNSEAMGRLVTNASIQPHWLPDGDHFWYAFHSPKGTTFILVDASTGRLEPAFDASKVAHLLARITDKPVLPLQLPFSNFLYTPQRDAIAFELAGKWLRISLKDYSYRYIATPKLSLPAVAPTQKPSPSAYPQFYLANNNIVMRISANDEKPLTTDGNAQNTYSAFSLSPNRRYLAAWRTVPGEHGEMYNVVSVPSNGSLRPTLRAYPYDLPGDRLDIHHLILFDLQNGTEQEAKADPIDWGGPPEIRWQPDGQHFTYLQTYRGYHRVCLYEGDAATGAVRPLIDERSNTFVYPPCNYLKFLDSTHEIIWASERDGWCHLYLIDEQTGKVKNQITKGPWVVRSVLDVDAEHRRILFTACGREPNQNPYYIHYYEVNFDGSGLRCLTPGNGQHTLQFSPNHRFYLDTYSRVDMPPITELRRTSDGALLCTLAKADVSRLLATGWRFPEPFHAKGRDGKTDIWGVIYRPSNFNPHKKYPVIEDIYAGPQDSFTPLSFSAQRADQALAELGFIVVQMDGMGTANRSKAFHDVCYKNLGDCGFPDRIAWMKAAAAKYPSLDLTRVGIYGMSAGGYESAHALLVHPEFYKVAVSMAGNHDSRTDKVWWNELWMGYPVGPQYAAQSNVTLASKLQGHLLLIHGGLDDNVNPFASTMQFVNALIQANKDFDMLFVPEAGHGFGPYVQRRMWDYFVQHLLHKKPPKEFLLTQGGDNGCTVTFRNLLDQPVKIYWINGSDRVLYHTLLPGQSVVQHSFIGHQWEAEVNGHVVAQYTVAAESPLWEILPETTYLEADSPAKSP</sequence>
<dbReference type="InterPro" id="IPR001375">
    <property type="entry name" value="Peptidase_S9_cat"/>
</dbReference>
<dbReference type="KEGG" id="ccz:CCALI_02910"/>
<feature type="domain" description="Peptidase S9 prolyl oligopeptidase catalytic" evidence="2">
    <location>
        <begin position="544"/>
        <end position="733"/>
    </location>
</feature>
<organism evidence="4 5">
    <name type="scientific">Chthonomonas calidirosea (strain DSM 23976 / ICMP 18418 / T49)</name>
    <dbReference type="NCBI Taxonomy" id="1303518"/>
    <lineage>
        <taxon>Bacteria</taxon>
        <taxon>Bacillati</taxon>
        <taxon>Armatimonadota</taxon>
        <taxon>Chthonomonadia</taxon>
        <taxon>Chthonomonadales</taxon>
        <taxon>Chthonomonadaceae</taxon>
        <taxon>Chthonomonas</taxon>
    </lineage>
</organism>
<evidence type="ECO:0000259" key="2">
    <source>
        <dbReference type="Pfam" id="PF00326"/>
    </source>
</evidence>
<dbReference type="EMBL" id="HF951689">
    <property type="protein sequence ID" value="CCW36695.1"/>
    <property type="molecule type" value="Genomic_DNA"/>
</dbReference>